<organism evidence="1 2">
    <name type="scientific">Streptomyces pseudovenezuelae</name>
    <dbReference type="NCBI Taxonomy" id="67350"/>
    <lineage>
        <taxon>Bacteria</taxon>
        <taxon>Bacillati</taxon>
        <taxon>Actinomycetota</taxon>
        <taxon>Actinomycetes</taxon>
        <taxon>Kitasatosporales</taxon>
        <taxon>Streptomycetaceae</taxon>
        <taxon>Streptomyces</taxon>
        <taxon>Streptomyces aurantiacus group</taxon>
    </lineage>
</organism>
<dbReference type="SUPFAM" id="SSF53474">
    <property type="entry name" value="alpha/beta-Hydrolases"/>
    <property type="match status" value="1"/>
</dbReference>
<keyword evidence="2" id="KW-1185">Reference proteome</keyword>
<name>A0ABT6LZN4_9ACTN</name>
<proteinExistence type="predicted"/>
<evidence type="ECO:0000313" key="2">
    <source>
        <dbReference type="Proteomes" id="UP001160499"/>
    </source>
</evidence>
<dbReference type="EMBL" id="JARXVH010000025">
    <property type="protein sequence ID" value="MDH6221763.1"/>
    <property type="molecule type" value="Genomic_DNA"/>
</dbReference>
<dbReference type="Proteomes" id="UP001160499">
    <property type="component" value="Unassembled WGS sequence"/>
</dbReference>
<reference evidence="1 2" key="1">
    <citation type="submission" date="2023-04" db="EMBL/GenBank/DDBJ databases">
        <title>Forest soil microbial communities from Buena Vista Peninsula, Colon Province, Panama.</title>
        <authorList>
            <person name="Bouskill N."/>
        </authorList>
    </citation>
    <scope>NUCLEOTIDE SEQUENCE [LARGE SCALE GENOMIC DNA]</scope>
    <source>
        <strain evidence="1 2">GGS1</strain>
    </source>
</reference>
<accession>A0ABT6LZN4</accession>
<comment type="caution">
    <text evidence="1">The sequence shown here is derived from an EMBL/GenBank/DDBJ whole genome shotgun (WGS) entry which is preliminary data.</text>
</comment>
<evidence type="ECO:0000313" key="1">
    <source>
        <dbReference type="EMBL" id="MDH6221763.1"/>
    </source>
</evidence>
<dbReference type="InterPro" id="IPR029058">
    <property type="entry name" value="AB_hydrolase_fold"/>
</dbReference>
<gene>
    <name evidence="1" type="ORF">M2283_009110</name>
</gene>
<dbReference type="Gene3D" id="3.40.50.1820">
    <property type="entry name" value="alpha/beta hydrolase"/>
    <property type="match status" value="1"/>
</dbReference>
<dbReference type="RefSeq" id="WP_280882460.1">
    <property type="nucleotide sequence ID" value="NZ_JARXVH010000025.1"/>
</dbReference>
<sequence length="300" mass="32329">MAAIVIVHGVGNQYLGKYTLHSSIAPALLDGVRLADGPPLKPDDVEVAFYGHWFRPPGTTSAKGEPAYAHRDVTDPFETELLLALWREANRLEPDRVPAPDLTGTADTGTARSKAAVPYSVQRALYALSRSSFLSGVADRFLIGVLKQVHRYLTDDLVRDSVQQEIADCVTPETRVLVGHSLGSVIAYEALCAHPEWPVTALITIGSPLGIPNLVFDRLRPAPQAGRGAWPGGVRSWHNLCDRRDVVALAKRLAPLFPDPRSTVDDVLVDNGWRAHALEHHLTAAETGAAIAEGLAGGAR</sequence>
<protein>
    <submittedName>
        <fullName evidence="1">Pimeloyl-ACP methyl ester carboxylesterase</fullName>
    </submittedName>
</protein>